<dbReference type="SMART" id="SM00507">
    <property type="entry name" value="HNHc"/>
    <property type="match status" value="1"/>
</dbReference>
<dbReference type="InterPro" id="IPR043502">
    <property type="entry name" value="DNA/RNA_pol_sf"/>
</dbReference>
<dbReference type="CDD" id="cd00085">
    <property type="entry name" value="HNHc"/>
    <property type="match status" value="1"/>
</dbReference>
<dbReference type="InterPro" id="IPR000477">
    <property type="entry name" value="RT_dom"/>
</dbReference>
<dbReference type="Gene3D" id="1.10.30.50">
    <property type="match status" value="1"/>
</dbReference>
<dbReference type="Pfam" id="PF08388">
    <property type="entry name" value="GIIM"/>
    <property type="match status" value="1"/>
</dbReference>
<dbReference type="Pfam" id="PF01844">
    <property type="entry name" value="HNH"/>
    <property type="match status" value="1"/>
</dbReference>
<dbReference type="AlphaFoldDB" id="A0A8F8PJ76"/>
<geneLocation type="mitochondrion" evidence="2"/>
<dbReference type="EMBL" id="MW822750">
    <property type="protein sequence ID" value="QYA17608.1"/>
    <property type="molecule type" value="Genomic_DNA"/>
</dbReference>
<dbReference type="GO" id="GO:0008270">
    <property type="term" value="F:zinc ion binding"/>
    <property type="evidence" value="ECO:0007669"/>
    <property type="project" value="InterPro"/>
</dbReference>
<organism evidence="2">
    <name type="scientific">Porphyra crispata</name>
    <dbReference type="NCBI Taxonomy" id="671081"/>
    <lineage>
        <taxon>Eukaryota</taxon>
        <taxon>Rhodophyta</taxon>
        <taxon>Bangiophyceae</taxon>
        <taxon>Bangiales</taxon>
        <taxon>Bangiaceae</taxon>
        <taxon>Porphyra</taxon>
    </lineage>
</organism>
<dbReference type="CDD" id="cd01651">
    <property type="entry name" value="RT_G2_intron"/>
    <property type="match status" value="1"/>
</dbReference>
<dbReference type="PANTHER" id="PTHR34047">
    <property type="entry name" value="NUCLEAR INTRON MATURASE 1, MITOCHONDRIAL-RELATED"/>
    <property type="match status" value="1"/>
</dbReference>
<gene>
    <name evidence="2" type="primary">orf543</name>
</gene>
<dbReference type="SUPFAM" id="SSF56672">
    <property type="entry name" value="DNA/RNA polymerases"/>
    <property type="match status" value="1"/>
</dbReference>
<name>A0A8F8PJ76_9RHOD</name>
<accession>A0A8F8PJ76</accession>
<proteinExistence type="predicted"/>
<sequence length="543" mass="62375">MKWNSIIWKDKEIWLYKLQRKIFNLSKMGDMKTVFFIQKQLIEHENAKFLAVRKVTQDNLGKRTAGVDGISLLTPDERMELVKNIKIDQYSDKILRVTIPKPNGSVRNLGIPTIRDRAKQCLVKFALEPQYEALFEPNSYGFRPGRSANDARKAIVKCLQRKPKYVLDADIKGCFDNINHSKLLEKLKTFPLFKKQISAWLVAGVLSNFQKNTTEIIPDSGTPQKGIISPLLANIALHGMEKLISKRGVYIVRYADDFLVLCNEENELLKARRKIEVFLAYMGLELSKEKTKITYTAYLPPKENSGIDFLGFNFVNYKVGIHKSAKDSHGNLTGWMTRNQPSIKSINKHLNNIKYITKMSSGLSQKVLISKLAPVIIGWTRYFAVCNATKTFSFCSMRTFYLLKKWSQKKNRSGIGGSKHWIQTDSANWVFGLIEEDKIIKLNRHDQTNIIVSTKVSQDSSPYDGRVTYWAKRLSSNNKYGQLLRTLLKIKGPKCNMCKIYFNDSDRIEIDHIAPRKQGGTSHWTNLRLLHGHCHDTHHSKKE</sequence>
<reference evidence="2" key="1">
    <citation type="submission" date="2021-03" db="EMBL/GenBank/DDBJ databases">
        <title>Genomic and phylogenetic analysis of the mitochondria of Porphyra crispata.</title>
        <authorList>
            <person name="Chen J."/>
            <person name="Liu T."/>
        </authorList>
    </citation>
    <scope>NUCLEOTIDE SEQUENCE</scope>
</reference>
<keyword evidence="2" id="KW-0496">Mitochondrion</keyword>
<dbReference type="InterPro" id="IPR051083">
    <property type="entry name" value="GrpII_Intron_Splice-Mob/Def"/>
</dbReference>
<dbReference type="NCBIfam" id="TIGR04416">
    <property type="entry name" value="group_II_RT_mat"/>
    <property type="match status" value="1"/>
</dbReference>
<dbReference type="InterPro" id="IPR030931">
    <property type="entry name" value="Group_II_RT_mat"/>
</dbReference>
<feature type="domain" description="Reverse transcriptase" evidence="1">
    <location>
        <begin position="80"/>
        <end position="314"/>
    </location>
</feature>
<evidence type="ECO:0000259" key="1">
    <source>
        <dbReference type="PROSITE" id="PS50878"/>
    </source>
</evidence>
<dbReference type="PANTHER" id="PTHR34047:SF10">
    <property type="entry name" value="GROUP II INTRON-ASSOCIATED OPEN READING FRAME"/>
    <property type="match status" value="1"/>
</dbReference>
<dbReference type="GO" id="GO:0003676">
    <property type="term" value="F:nucleic acid binding"/>
    <property type="evidence" value="ECO:0007669"/>
    <property type="project" value="InterPro"/>
</dbReference>
<dbReference type="InterPro" id="IPR025960">
    <property type="entry name" value="RVT_N"/>
</dbReference>
<dbReference type="InterPro" id="IPR013597">
    <property type="entry name" value="Mat_intron_G2"/>
</dbReference>
<dbReference type="PROSITE" id="PS50878">
    <property type="entry name" value="RT_POL"/>
    <property type="match status" value="1"/>
</dbReference>
<dbReference type="InterPro" id="IPR002711">
    <property type="entry name" value="HNH"/>
</dbReference>
<dbReference type="GO" id="GO:0004519">
    <property type="term" value="F:endonuclease activity"/>
    <property type="evidence" value="ECO:0007669"/>
    <property type="project" value="InterPro"/>
</dbReference>
<evidence type="ECO:0000313" key="2">
    <source>
        <dbReference type="EMBL" id="QYA17608.1"/>
    </source>
</evidence>
<dbReference type="InterPro" id="IPR003615">
    <property type="entry name" value="HNH_nuc"/>
</dbReference>
<dbReference type="Pfam" id="PF13655">
    <property type="entry name" value="RVT_N"/>
    <property type="match status" value="1"/>
</dbReference>
<dbReference type="Pfam" id="PF00078">
    <property type="entry name" value="RVT_1"/>
    <property type="match status" value="1"/>
</dbReference>
<protein>
    <recommendedName>
        <fullName evidence="1">Reverse transcriptase domain-containing protein</fullName>
    </recommendedName>
</protein>